<protein>
    <submittedName>
        <fullName evidence="1">Uncharacterized protein</fullName>
    </submittedName>
</protein>
<accession>A0A7R9HWD9</accession>
<dbReference type="InterPro" id="IPR029044">
    <property type="entry name" value="Nucleotide-diphossugar_trans"/>
</dbReference>
<name>A0A7R9HWD9_9NEOP</name>
<gene>
    <name evidence="1" type="ORF">TBIB3V08_LOCUS1088</name>
</gene>
<organism evidence="1">
    <name type="scientific">Timema bartmani</name>
    <dbReference type="NCBI Taxonomy" id="61472"/>
    <lineage>
        <taxon>Eukaryota</taxon>
        <taxon>Metazoa</taxon>
        <taxon>Ecdysozoa</taxon>
        <taxon>Arthropoda</taxon>
        <taxon>Hexapoda</taxon>
        <taxon>Insecta</taxon>
        <taxon>Pterygota</taxon>
        <taxon>Neoptera</taxon>
        <taxon>Polyneoptera</taxon>
        <taxon>Phasmatodea</taxon>
        <taxon>Timematodea</taxon>
        <taxon>Timematoidea</taxon>
        <taxon>Timematidae</taxon>
        <taxon>Timema</taxon>
    </lineage>
</organism>
<evidence type="ECO:0000313" key="1">
    <source>
        <dbReference type="EMBL" id="CAD7438499.1"/>
    </source>
</evidence>
<dbReference type="AlphaFoldDB" id="A0A7R9HWD9"/>
<dbReference type="EMBL" id="OD564471">
    <property type="protein sequence ID" value="CAD7438499.1"/>
    <property type="molecule type" value="Genomic_DNA"/>
</dbReference>
<proteinExistence type="predicted"/>
<sequence>MKREPQYIRDWKKRWTLRDKALTTELPRDRPVLETVILSFPVLVSYLFKLVLPLEEVGEGGEGNGGDCVHYPLTRPGFYTAPNILRLTLPIFNVTASLDMIFRVNDCLRFNNQEGGLRWLFEYSVNHFHTADCLIKHGNHAKEDVCESESQETAMNTGKNKSLQHRTSFRRTIAPNTSMTEIWSEASRTIQYNSLLLLLTPPPTLKEAVNLRYVAVVAAARCVPLGGYWSSNYGNEEVRVERQWYGRTFVSLRHFHSRAAILLITEMTIKRRLGDSCQLIIVQQCCEMYDIFHNINVALKLRRTYKDLPWVEKLPFYVDTGIEPEISGFAFQIQKGEFPPASGERKQQSKITYDVATCPASATSGPRITRHASTNRFVHARVFSTTYRRQRTSDLGSSPSVRTQSIQCFFLTLDGAVTKIKTKKAVCGVGIHSHFQRFEWKLDNQFVYNLSERVLRFNPRHPSYFQRYRELQERNQNLCGFIYSSVSQMVVRSEEGYVPGESHPFALSSCYRLQHAGYLQATHCLLHYLVWSTLVKEMRSSSVMPKYNIQRHPDKGIEPGIFALVHQCFTTDYTWICPVIMVSRGTPYPKMGPIAPAVPEMCLGSMAWFVLTSIMYRQRSFRSDVLTPEKNWNGALSFSISMKTTMKDEVKFSREFAKDTIRKSVFMITEDVTIQQYGEMGVAVALPSYLPVDLKHLVDDGWRKNGFNQYASDLVSVHRKLPDFRESLVQTTR</sequence>
<reference evidence="1" key="1">
    <citation type="submission" date="2020-11" db="EMBL/GenBank/DDBJ databases">
        <authorList>
            <person name="Tran Van P."/>
        </authorList>
    </citation>
    <scope>NUCLEOTIDE SEQUENCE</scope>
</reference>
<dbReference type="Gene3D" id="3.90.550.10">
    <property type="entry name" value="Spore Coat Polysaccharide Biosynthesis Protein SpsA, Chain A"/>
    <property type="match status" value="1"/>
</dbReference>